<dbReference type="InterPro" id="IPR037588">
    <property type="entry name" value="MLST8"/>
</dbReference>
<reference evidence="4" key="2">
    <citation type="submission" date="2023-05" db="EMBL/GenBank/DDBJ databases">
        <authorList>
            <consortium name="Lawrence Berkeley National Laboratory"/>
            <person name="Steindorff A."/>
            <person name="Hensen N."/>
            <person name="Bonometti L."/>
            <person name="Westerberg I."/>
            <person name="Brannstrom I.O."/>
            <person name="Guillou S."/>
            <person name="Cros-Aarteil S."/>
            <person name="Calhoun S."/>
            <person name="Haridas S."/>
            <person name="Kuo A."/>
            <person name="Mondo S."/>
            <person name="Pangilinan J."/>
            <person name="Riley R."/>
            <person name="Labutti K."/>
            <person name="Andreopoulos B."/>
            <person name="Lipzen A."/>
            <person name="Chen C."/>
            <person name="Yanf M."/>
            <person name="Daum C."/>
            <person name="Ng V."/>
            <person name="Clum A."/>
            <person name="Ohm R."/>
            <person name="Martin F."/>
            <person name="Silar P."/>
            <person name="Natvig D."/>
            <person name="Lalanne C."/>
            <person name="Gautier V."/>
            <person name="Ament-Velasquez S.L."/>
            <person name="Kruys A."/>
            <person name="Hutchinson M.I."/>
            <person name="Powell A.J."/>
            <person name="Barry K."/>
            <person name="Miller A.N."/>
            <person name="Grigoriev I.V."/>
            <person name="Debuchy R."/>
            <person name="Gladieux P."/>
            <person name="Thoren M.H."/>
            <person name="Johannesson H."/>
        </authorList>
    </citation>
    <scope>NUCLEOTIDE SEQUENCE</scope>
    <source>
        <strain evidence="4">CBS 538.74</strain>
    </source>
</reference>
<dbReference type="EMBL" id="MU856863">
    <property type="protein sequence ID" value="KAK4156695.1"/>
    <property type="molecule type" value="Genomic_DNA"/>
</dbReference>
<keyword evidence="5" id="KW-1185">Reference proteome</keyword>
<organism evidence="4 5">
    <name type="scientific">Chaetomidium leptoderma</name>
    <dbReference type="NCBI Taxonomy" id="669021"/>
    <lineage>
        <taxon>Eukaryota</taxon>
        <taxon>Fungi</taxon>
        <taxon>Dikarya</taxon>
        <taxon>Ascomycota</taxon>
        <taxon>Pezizomycotina</taxon>
        <taxon>Sordariomycetes</taxon>
        <taxon>Sordariomycetidae</taxon>
        <taxon>Sordariales</taxon>
        <taxon>Chaetomiaceae</taxon>
        <taxon>Chaetomidium</taxon>
    </lineage>
</organism>
<dbReference type="SMART" id="SM00320">
    <property type="entry name" value="WD40"/>
    <property type="match status" value="4"/>
</dbReference>
<comment type="caution">
    <text evidence="4">The sequence shown here is derived from an EMBL/GenBank/DDBJ whole genome shotgun (WGS) entry which is preliminary data.</text>
</comment>
<dbReference type="InterPro" id="IPR001680">
    <property type="entry name" value="WD40_rpt"/>
</dbReference>
<feature type="compositionally biased region" description="Pro residues" evidence="3">
    <location>
        <begin position="219"/>
        <end position="229"/>
    </location>
</feature>
<dbReference type="InterPro" id="IPR015943">
    <property type="entry name" value="WD40/YVTN_repeat-like_dom_sf"/>
</dbReference>
<feature type="compositionally biased region" description="Polar residues" evidence="3">
    <location>
        <begin position="31"/>
        <end position="47"/>
    </location>
</feature>
<evidence type="ECO:0000256" key="2">
    <source>
        <dbReference type="PROSITE-ProRule" id="PRU00221"/>
    </source>
</evidence>
<evidence type="ECO:0000313" key="4">
    <source>
        <dbReference type="EMBL" id="KAK4156695.1"/>
    </source>
</evidence>
<dbReference type="GO" id="GO:0031931">
    <property type="term" value="C:TORC1 complex"/>
    <property type="evidence" value="ECO:0007669"/>
    <property type="project" value="InterPro"/>
</dbReference>
<protein>
    <submittedName>
        <fullName evidence="4">Uncharacterized protein</fullName>
    </submittedName>
</protein>
<dbReference type="PROSITE" id="PS50082">
    <property type="entry name" value="WD_REPEATS_2"/>
    <property type="match status" value="1"/>
</dbReference>
<dbReference type="GO" id="GO:0031929">
    <property type="term" value="P:TOR signaling"/>
    <property type="evidence" value="ECO:0007669"/>
    <property type="project" value="InterPro"/>
</dbReference>
<dbReference type="Proteomes" id="UP001302745">
    <property type="component" value="Unassembled WGS sequence"/>
</dbReference>
<dbReference type="SUPFAM" id="SSF50978">
    <property type="entry name" value="WD40 repeat-like"/>
    <property type="match status" value="1"/>
</dbReference>
<feature type="region of interest" description="Disordered" evidence="3">
    <location>
        <begin position="31"/>
        <end position="71"/>
    </location>
</feature>
<reference evidence="4" key="1">
    <citation type="journal article" date="2023" name="Mol. Phylogenet. Evol.">
        <title>Genome-scale phylogeny and comparative genomics of the fungal order Sordariales.</title>
        <authorList>
            <person name="Hensen N."/>
            <person name="Bonometti L."/>
            <person name="Westerberg I."/>
            <person name="Brannstrom I.O."/>
            <person name="Guillou S."/>
            <person name="Cros-Aarteil S."/>
            <person name="Calhoun S."/>
            <person name="Haridas S."/>
            <person name="Kuo A."/>
            <person name="Mondo S."/>
            <person name="Pangilinan J."/>
            <person name="Riley R."/>
            <person name="LaButti K."/>
            <person name="Andreopoulos B."/>
            <person name="Lipzen A."/>
            <person name="Chen C."/>
            <person name="Yan M."/>
            <person name="Daum C."/>
            <person name="Ng V."/>
            <person name="Clum A."/>
            <person name="Steindorff A."/>
            <person name="Ohm R.A."/>
            <person name="Martin F."/>
            <person name="Silar P."/>
            <person name="Natvig D.O."/>
            <person name="Lalanne C."/>
            <person name="Gautier V."/>
            <person name="Ament-Velasquez S.L."/>
            <person name="Kruys A."/>
            <person name="Hutchinson M.I."/>
            <person name="Powell A.J."/>
            <person name="Barry K."/>
            <person name="Miller A.N."/>
            <person name="Grigoriev I.V."/>
            <person name="Debuchy R."/>
            <person name="Gladieux P."/>
            <person name="Hiltunen Thoren M."/>
            <person name="Johannesson H."/>
        </authorList>
    </citation>
    <scope>NUCLEOTIDE SEQUENCE</scope>
    <source>
        <strain evidence="4">CBS 538.74</strain>
    </source>
</reference>
<dbReference type="Gene3D" id="2.130.10.10">
    <property type="entry name" value="YVTN repeat-like/Quinoprotein amine dehydrogenase"/>
    <property type="match status" value="1"/>
</dbReference>
<accession>A0AAN6ZYG7</accession>
<dbReference type="PANTHER" id="PTHR19842:SF2">
    <property type="entry name" value="WD REPEAT PROTEIN (AFU_ORTHOLOGUE AFUA_5G04300)"/>
    <property type="match status" value="1"/>
</dbReference>
<name>A0AAN6ZYG7_9PEZI</name>
<evidence type="ECO:0000256" key="3">
    <source>
        <dbReference type="SAM" id="MobiDB-lite"/>
    </source>
</evidence>
<gene>
    <name evidence="4" type="ORF">C8A00DRAFT_12432</name>
</gene>
<dbReference type="PANTHER" id="PTHR19842">
    <property type="entry name" value="G BETA-LIKE PROTEIN GBL"/>
    <property type="match status" value="1"/>
</dbReference>
<comment type="similarity">
    <text evidence="1">Belongs to the WD repeat LST8 family.</text>
</comment>
<proteinExistence type="inferred from homology"/>
<dbReference type="InterPro" id="IPR036322">
    <property type="entry name" value="WD40_repeat_dom_sf"/>
</dbReference>
<sequence length="1153" mass="126990">MSPAVTTTTSPSTLLQIHQIAAVLPVSNRSLLTSPSRPGPNAPTTASAARPGPVVSSHRPTKRSRLEEGAGAAINRRLKECKNRQVYPHIDAQIATLPGDRVNKVGIREVVVALVTGAEFYRDFDLRNDGTISSEVEAEVARLAARHVHLLAQRPPTSSTASLAPVPLSQVQPSAIPPAPSPRPAFETPVPLPPFRHSQPEPTRIPPAPSITPRYSSSPIPPPVIPSHPLPNGHGKPNGAVSASRRSSLNPAKTPPEVIVIDDDDDEIPPNTPGVVETAAAFHPPQPPQRRLPNPESPRNLLPSSEPPTAPAALAHTTIWRARGPLVENEESNPVSRWFSEQRQPYLAEGQRTSIVGGAQGSSLQLDPAELATPVTFHVDFTADEVKYLRALTRRTLALSASRDKKDAKKDLSKILIRNPSFVPKILDAFAREQHLPRRTTDDINNLFLDLINNKTRSDPAMLTLQRDGRDGRGALIRSSRVHSLLLAREISGQRGVGSMRCHEHFNNELRKCREDALEKRAEWTGCAGDIFTISWVSNDGFICGTTEHSDSHNQQYNKPGNLVLGSCSDISLRAYPEHRIVRPVVEKGDNAREAMRQSQDPWLYSSVVSSDYDAAHNRAYTCSFDRTVKVWKAEKSGASMDLLGEWRHDGNVNFVATSKHEHGMVATAADVAADAVRIYTVDSADISRSPFRSYSCSRVTDERGNAVPTEKWAYYPATMQWGLADKVKHMLLVGYSPRSRTDDDNDIPVERRDSGELCLWDGLTGERWRVTAATTQNVFEVLWHPSQESFIAATSPLGLDLEPSVRTQIRIFRPADQDEFGVQAYSPIKTLDCTAIDVNELTIMPNSFSFCYVTAGCTDGNTYVWDTARGDKPVHVLRHGEPIDEYRGDREREDVGVKFTAWGTTPDRFYTGSSDGVVKVWNVRSSSRPLVRNLLEAPAPITAGMFCPDKSRLVVGDASGRVFMLSINEEKEQGFQVTKIPLPGGQGFRTIQRPPAIIPHPDPPPPTIDAEGRPIVVESGPAIGRAYLDNSQLKRHANPTIGVVQGPRYTETGLFCPNMHFNEDPTQPLLAMWEATQQEAWKPLKQFSSGRRRDQRVAIRPLQAGTALEGLHLRNRGLDLDIEALTAETKRALQAEGVDFGLIANYLLKEED</sequence>
<evidence type="ECO:0000256" key="1">
    <source>
        <dbReference type="ARBA" id="ARBA00009890"/>
    </source>
</evidence>
<evidence type="ECO:0000313" key="5">
    <source>
        <dbReference type="Proteomes" id="UP001302745"/>
    </source>
</evidence>
<feature type="repeat" description="WD" evidence="2">
    <location>
        <begin position="910"/>
        <end position="932"/>
    </location>
</feature>
<feature type="region of interest" description="Disordered" evidence="3">
    <location>
        <begin position="170"/>
        <end position="311"/>
    </location>
</feature>
<keyword evidence="2" id="KW-0853">WD repeat</keyword>
<dbReference type="AlphaFoldDB" id="A0AAN6ZYG7"/>
<dbReference type="GO" id="GO:0032956">
    <property type="term" value="P:regulation of actin cytoskeleton organization"/>
    <property type="evidence" value="ECO:0007669"/>
    <property type="project" value="TreeGrafter"/>
</dbReference>
<dbReference type="GO" id="GO:0031932">
    <property type="term" value="C:TORC2 complex"/>
    <property type="evidence" value="ECO:0007669"/>
    <property type="project" value="InterPro"/>
</dbReference>